<keyword evidence="1" id="KW-0472">Membrane</keyword>
<keyword evidence="5" id="KW-1185">Reference proteome</keyword>
<organism evidence="4 5">
    <name type="scientific">Xanthocytophaga agilis</name>
    <dbReference type="NCBI Taxonomy" id="3048010"/>
    <lineage>
        <taxon>Bacteria</taxon>
        <taxon>Pseudomonadati</taxon>
        <taxon>Bacteroidota</taxon>
        <taxon>Cytophagia</taxon>
        <taxon>Cytophagales</taxon>
        <taxon>Rhodocytophagaceae</taxon>
        <taxon>Xanthocytophaga</taxon>
    </lineage>
</organism>
<feature type="domain" description="FecR protein" evidence="2">
    <location>
        <begin position="126"/>
        <end position="227"/>
    </location>
</feature>
<sequence>MRPQYHLFTIEDFLEDDFFLEWVKYRTQVSEEFWNEWILQQPANLSVMQEAEASLRFLLSVQRITPEESLATNLWAQIQKDINDQEEQVIALHPQPRKWILVAASIVALLVCVWVLNTQYWGNEFVRTGYGQTRTITLPDSSIITLNANSSVSYPKRWKWTDDSRTVHLKGEALFHVKHLNQDTNAIKESERFVVQTDAIEVEVLGTVFNIKERRGLSQIALQSGRIQVKGRRSREDSFELKPGESAKYDIQRRVWEKKDTAVESATAWTEQKLALSNTTVSDIIHELEDTYGYTVVLEDEQLGRRRIDGAIPMKNEKSILFVLSNILNVKIERKDSVLIFKKRKR</sequence>
<dbReference type="InterPro" id="IPR006860">
    <property type="entry name" value="FecR"/>
</dbReference>
<dbReference type="Gene3D" id="2.60.120.1440">
    <property type="match status" value="1"/>
</dbReference>
<feature type="transmembrane region" description="Helical" evidence="1">
    <location>
        <begin position="99"/>
        <end position="116"/>
    </location>
</feature>
<dbReference type="InterPro" id="IPR012373">
    <property type="entry name" value="Ferrdict_sens_TM"/>
</dbReference>
<evidence type="ECO:0000256" key="1">
    <source>
        <dbReference type="SAM" id="Phobius"/>
    </source>
</evidence>
<dbReference type="PANTHER" id="PTHR30273:SF2">
    <property type="entry name" value="PROTEIN FECR"/>
    <property type="match status" value="1"/>
</dbReference>
<dbReference type="Pfam" id="PF16344">
    <property type="entry name" value="FecR_C"/>
    <property type="match status" value="1"/>
</dbReference>
<evidence type="ECO:0000313" key="5">
    <source>
        <dbReference type="Proteomes" id="UP001232063"/>
    </source>
</evidence>
<dbReference type="EMBL" id="JASJOU010000025">
    <property type="protein sequence ID" value="MDJ1506620.1"/>
    <property type="molecule type" value="Genomic_DNA"/>
</dbReference>
<protein>
    <submittedName>
        <fullName evidence="4">FecR domain-containing protein</fullName>
    </submittedName>
</protein>
<gene>
    <name evidence="4" type="ORF">QNI22_38620</name>
</gene>
<dbReference type="PIRSF" id="PIRSF018266">
    <property type="entry name" value="FecR"/>
    <property type="match status" value="1"/>
</dbReference>
<evidence type="ECO:0000259" key="3">
    <source>
        <dbReference type="Pfam" id="PF16344"/>
    </source>
</evidence>
<dbReference type="Pfam" id="PF04773">
    <property type="entry name" value="FecR"/>
    <property type="match status" value="1"/>
</dbReference>
<feature type="domain" description="Protein FecR C-terminal" evidence="3">
    <location>
        <begin position="274"/>
        <end position="337"/>
    </location>
</feature>
<reference evidence="4" key="1">
    <citation type="submission" date="2023-05" db="EMBL/GenBank/DDBJ databases">
        <authorList>
            <person name="Zhang X."/>
        </authorList>
    </citation>
    <scope>NUCLEOTIDE SEQUENCE</scope>
    <source>
        <strain evidence="4">BD1B2-1</strain>
    </source>
</reference>
<dbReference type="PANTHER" id="PTHR30273">
    <property type="entry name" value="PERIPLASMIC SIGNAL SENSOR AND SIGMA FACTOR ACTIVATOR FECR-RELATED"/>
    <property type="match status" value="1"/>
</dbReference>
<dbReference type="RefSeq" id="WP_314519679.1">
    <property type="nucleotide sequence ID" value="NZ_JASJOU010000025.1"/>
</dbReference>
<comment type="caution">
    <text evidence="4">The sequence shown here is derived from an EMBL/GenBank/DDBJ whole genome shotgun (WGS) entry which is preliminary data.</text>
</comment>
<proteinExistence type="predicted"/>
<keyword evidence="1" id="KW-1133">Transmembrane helix</keyword>
<dbReference type="Proteomes" id="UP001232063">
    <property type="component" value="Unassembled WGS sequence"/>
</dbReference>
<evidence type="ECO:0000313" key="4">
    <source>
        <dbReference type="EMBL" id="MDJ1506620.1"/>
    </source>
</evidence>
<dbReference type="AlphaFoldDB" id="A0AAE3RDG3"/>
<keyword evidence="1" id="KW-0812">Transmembrane</keyword>
<dbReference type="Gene3D" id="3.55.50.30">
    <property type="match status" value="1"/>
</dbReference>
<evidence type="ECO:0000259" key="2">
    <source>
        <dbReference type="Pfam" id="PF04773"/>
    </source>
</evidence>
<name>A0AAE3RDG3_9BACT</name>
<dbReference type="InterPro" id="IPR032508">
    <property type="entry name" value="FecR_C"/>
</dbReference>
<dbReference type="GO" id="GO:0016989">
    <property type="term" value="F:sigma factor antagonist activity"/>
    <property type="evidence" value="ECO:0007669"/>
    <property type="project" value="TreeGrafter"/>
</dbReference>
<accession>A0AAE3RDG3</accession>